<dbReference type="OrthoDB" id="5676847at2"/>
<evidence type="ECO:0000313" key="1">
    <source>
        <dbReference type="EMBL" id="EIJ33353.1"/>
    </source>
</evidence>
<dbReference type="InterPro" id="IPR014926">
    <property type="entry name" value="Phage_D3112_Orf24"/>
</dbReference>
<gene>
    <name evidence="1" type="ORF">Thini_0716</name>
</gene>
<name>A0A656HAT3_THINJ</name>
<dbReference type="EMBL" id="JH651384">
    <property type="protein sequence ID" value="EIJ33353.1"/>
    <property type="molecule type" value="Genomic_DNA"/>
</dbReference>
<sequence>MAYPQETRLKGRNAYVRGRMSMPDAAVHAGVSEATLKLWKARDKEQGDDWDQARAAARLAMGGLGDMTAEVLEDFILQFKRAMQDLNNDTSIPAIDRAEVLAKLSDSYIKTMKAATSSNSNLARLSVALEVLEVLSKFIQGRFPHHVPILVEILDTFGPELSKHYGA</sequence>
<accession>A0A656HAT3</accession>
<proteinExistence type="predicted"/>
<dbReference type="RefSeq" id="WP_002707307.1">
    <property type="nucleotide sequence ID" value="NZ_JH651384.1"/>
</dbReference>
<dbReference type="AlphaFoldDB" id="A0A656HAT3"/>
<organism evidence="1 2">
    <name type="scientific">Thiothrix nivea (strain ATCC 35100 / DSM 5205 / JP2)</name>
    <dbReference type="NCBI Taxonomy" id="870187"/>
    <lineage>
        <taxon>Bacteria</taxon>
        <taxon>Pseudomonadati</taxon>
        <taxon>Pseudomonadota</taxon>
        <taxon>Gammaproteobacteria</taxon>
        <taxon>Thiotrichales</taxon>
        <taxon>Thiotrichaceae</taxon>
        <taxon>Thiothrix</taxon>
    </lineage>
</organism>
<reference evidence="2" key="1">
    <citation type="journal article" date="2011" name="Stand. Genomic Sci.">
        <title>Genome sequence of the filamentous, gliding Thiothrix nivea neotype strain (JP2(T)).</title>
        <authorList>
            <person name="Lapidus A."/>
            <person name="Nolan M."/>
            <person name="Lucas S."/>
            <person name="Glavina Del Rio T."/>
            <person name="Tice H."/>
            <person name="Cheng J.F."/>
            <person name="Tapia R."/>
            <person name="Han C."/>
            <person name="Goodwin L."/>
            <person name="Pitluck S."/>
            <person name="Liolios K."/>
            <person name="Pagani I."/>
            <person name="Ivanova N."/>
            <person name="Huntemann M."/>
            <person name="Mavromatis K."/>
            <person name="Mikhailova N."/>
            <person name="Pati A."/>
            <person name="Chen A."/>
            <person name="Palaniappan K."/>
            <person name="Land M."/>
            <person name="Brambilla E.M."/>
            <person name="Rohde M."/>
            <person name="Abt B."/>
            <person name="Verbarg S."/>
            <person name="Goker M."/>
            <person name="Bristow J."/>
            <person name="Eisen J.A."/>
            <person name="Markowitz V."/>
            <person name="Hugenholtz P."/>
            <person name="Kyrpides N.C."/>
            <person name="Klenk H.P."/>
            <person name="Woyke T."/>
        </authorList>
    </citation>
    <scope>NUCLEOTIDE SEQUENCE [LARGE SCALE GENOMIC DNA]</scope>
    <source>
        <strain evidence="2">ATCC 35100 / DSM 5205 / JP2</strain>
    </source>
</reference>
<protein>
    <submittedName>
        <fullName evidence="1">Uncharacterized protein</fullName>
    </submittedName>
</protein>
<keyword evidence="2" id="KW-1185">Reference proteome</keyword>
<dbReference type="Pfam" id="PF08822">
    <property type="entry name" value="DUF1804"/>
    <property type="match status" value="1"/>
</dbReference>
<dbReference type="Proteomes" id="UP000005317">
    <property type="component" value="Unassembled WGS sequence"/>
</dbReference>
<evidence type="ECO:0000313" key="2">
    <source>
        <dbReference type="Proteomes" id="UP000005317"/>
    </source>
</evidence>